<feature type="region of interest" description="Disordered" evidence="10">
    <location>
        <begin position="294"/>
        <end position="337"/>
    </location>
</feature>
<name>A0ABM0JUC1_APLCA</name>
<feature type="transmembrane region" description="Helical" evidence="11">
    <location>
        <begin position="23"/>
        <end position="40"/>
    </location>
</feature>
<keyword evidence="4" id="KW-0808">Transferase</keyword>
<evidence type="ECO:0000313" key="13">
    <source>
        <dbReference type="RefSeq" id="XP_005101679.1"/>
    </source>
</evidence>
<reference evidence="13" key="1">
    <citation type="submission" date="2025-08" db="UniProtKB">
        <authorList>
            <consortium name="RefSeq"/>
        </authorList>
    </citation>
    <scope>IDENTIFICATION</scope>
</reference>
<keyword evidence="12" id="KW-1185">Reference proteome</keyword>
<evidence type="ECO:0000256" key="9">
    <source>
        <dbReference type="ARBA" id="ARBA00023136"/>
    </source>
</evidence>
<evidence type="ECO:0000256" key="3">
    <source>
        <dbReference type="ARBA" id="ARBA00022676"/>
    </source>
</evidence>
<dbReference type="InterPro" id="IPR002659">
    <property type="entry name" value="Glyco_trans_31"/>
</dbReference>
<keyword evidence="5 11" id="KW-0812">Transmembrane</keyword>
<dbReference type="Gene3D" id="3.90.550.50">
    <property type="match status" value="1"/>
</dbReference>
<protein>
    <submittedName>
        <fullName evidence="13">Uncharacterized protein LOC101848981</fullName>
    </submittedName>
</protein>
<dbReference type="Pfam" id="PF01762">
    <property type="entry name" value="Galactosyl_T"/>
    <property type="match status" value="1"/>
</dbReference>
<evidence type="ECO:0000313" key="12">
    <source>
        <dbReference type="Proteomes" id="UP000694888"/>
    </source>
</evidence>
<comment type="subcellular location">
    <subcellularLocation>
        <location evidence="1">Golgi apparatus membrane</location>
        <topology evidence="1">Single-pass type II membrane protein</topology>
    </subcellularLocation>
</comment>
<sequence>MECLKRFFCCNCNCRRRTVVSKLVPALMQLLVVLFVWFIFRTSTLDQREHFELLRSSRDNGRSWDEGLPPCSPGDYIRGKSLRLNTLMSGTHVLAAIRDDQPQFLNVEVIVRDLEQGTLVLYPIGTPVTFGGSSALDDARSDNDYYEYDDGDNLKRADSMVEVDIQAAKAAIKGGREQESYGQQVNYENFVNANDNFKSDLNGRQDENVGQSSQKFPSATGSQNAFNNMNTAAGIPGQSMASMTDKMNIPQNTQGVAAGTHISNLQKQSLSNLGQGNFVQSGLPFQQQVETGIGNQNGQQQQQQQQQQQLQQQQNQQNFPKKGNSQDSSYSSSVADRTGFAKGSSVAQNSISSNKVDAVFDENGPLYTDGFHERVASFRTEYYGKPVETPVLDASSNLLLNNPNACQGERDVDILYLVHAQPQSDEQRQGIRSTFVQSDVFKPFHIAYVFLVGRTTSPNFQNKLNREHEQYGDIVQGDFMDKPENATRKGIMGMEWAIQYCKSAKFIMKIDEDVFVDSDKLLRGLIPAAAKVIGPRAMLCFFNLDAPIPRSGTRAFSLDLFPHSSTLRPHCRGFAVLMTRGVLSSLLAASRQTPFVHLEDVYLYGILPFLAGHIEVYDVGNKRAFHDFGMEVVNCYRDYRVKCPFVASKAFSARFTNLWDFVKERMTVPHTGWEDERSLWDVRSFRTKF</sequence>
<dbReference type="PANTHER" id="PTHR11214:SF314">
    <property type="entry name" value="HEXOSYLTRANSFERASE"/>
    <property type="match status" value="1"/>
</dbReference>
<keyword evidence="6" id="KW-0735">Signal-anchor</keyword>
<keyword evidence="7 11" id="KW-1133">Transmembrane helix</keyword>
<evidence type="ECO:0000256" key="5">
    <source>
        <dbReference type="ARBA" id="ARBA00022692"/>
    </source>
</evidence>
<keyword evidence="8" id="KW-0333">Golgi apparatus</keyword>
<accession>A0ABM0JUC1</accession>
<proteinExistence type="inferred from homology"/>
<feature type="compositionally biased region" description="Low complexity" evidence="10">
    <location>
        <begin position="296"/>
        <end position="318"/>
    </location>
</feature>
<dbReference type="GeneID" id="101848981"/>
<dbReference type="PANTHER" id="PTHR11214">
    <property type="entry name" value="BETA-1,3-N-ACETYLGLUCOSAMINYLTRANSFERASE"/>
    <property type="match status" value="1"/>
</dbReference>
<dbReference type="RefSeq" id="XP_005101679.1">
    <property type="nucleotide sequence ID" value="XM_005101622.3"/>
</dbReference>
<gene>
    <name evidence="13" type="primary">LOC101848981</name>
</gene>
<evidence type="ECO:0000256" key="1">
    <source>
        <dbReference type="ARBA" id="ARBA00004323"/>
    </source>
</evidence>
<dbReference type="Proteomes" id="UP000694888">
    <property type="component" value="Unplaced"/>
</dbReference>
<evidence type="ECO:0000256" key="6">
    <source>
        <dbReference type="ARBA" id="ARBA00022968"/>
    </source>
</evidence>
<keyword evidence="9 11" id="KW-0472">Membrane</keyword>
<feature type="region of interest" description="Disordered" evidence="10">
    <location>
        <begin position="196"/>
        <end position="245"/>
    </location>
</feature>
<evidence type="ECO:0000256" key="4">
    <source>
        <dbReference type="ARBA" id="ARBA00022679"/>
    </source>
</evidence>
<evidence type="ECO:0000256" key="7">
    <source>
        <dbReference type="ARBA" id="ARBA00022989"/>
    </source>
</evidence>
<evidence type="ECO:0000256" key="8">
    <source>
        <dbReference type="ARBA" id="ARBA00023034"/>
    </source>
</evidence>
<organism evidence="12 13">
    <name type="scientific">Aplysia californica</name>
    <name type="common">California sea hare</name>
    <dbReference type="NCBI Taxonomy" id="6500"/>
    <lineage>
        <taxon>Eukaryota</taxon>
        <taxon>Metazoa</taxon>
        <taxon>Spiralia</taxon>
        <taxon>Lophotrochozoa</taxon>
        <taxon>Mollusca</taxon>
        <taxon>Gastropoda</taxon>
        <taxon>Heterobranchia</taxon>
        <taxon>Euthyneura</taxon>
        <taxon>Tectipleura</taxon>
        <taxon>Aplysiida</taxon>
        <taxon>Aplysioidea</taxon>
        <taxon>Aplysiidae</taxon>
        <taxon>Aplysia</taxon>
    </lineage>
</organism>
<evidence type="ECO:0000256" key="2">
    <source>
        <dbReference type="ARBA" id="ARBA00008661"/>
    </source>
</evidence>
<feature type="compositionally biased region" description="Basic and acidic residues" evidence="10">
    <location>
        <begin position="197"/>
        <end position="207"/>
    </location>
</feature>
<evidence type="ECO:0000256" key="11">
    <source>
        <dbReference type="SAM" id="Phobius"/>
    </source>
</evidence>
<comment type="similarity">
    <text evidence="2">Belongs to the glycosyltransferase 31 family.</text>
</comment>
<keyword evidence="3" id="KW-0328">Glycosyltransferase</keyword>
<evidence type="ECO:0000256" key="10">
    <source>
        <dbReference type="SAM" id="MobiDB-lite"/>
    </source>
</evidence>
<feature type="compositionally biased region" description="Polar residues" evidence="10">
    <location>
        <begin position="208"/>
        <end position="231"/>
    </location>
</feature>